<protein>
    <submittedName>
        <fullName evidence="1">Uncharacterized protein</fullName>
    </submittedName>
</protein>
<evidence type="ECO:0000313" key="1">
    <source>
        <dbReference type="EMBL" id="KIM21501.1"/>
    </source>
</evidence>
<reference evidence="1 2" key="1">
    <citation type="submission" date="2014-04" db="EMBL/GenBank/DDBJ databases">
        <authorList>
            <consortium name="DOE Joint Genome Institute"/>
            <person name="Kuo A."/>
            <person name="Zuccaro A."/>
            <person name="Kohler A."/>
            <person name="Nagy L.G."/>
            <person name="Floudas D."/>
            <person name="Copeland A."/>
            <person name="Barry K.W."/>
            <person name="Cichocki N."/>
            <person name="Veneault-Fourrey C."/>
            <person name="LaButti K."/>
            <person name="Lindquist E.A."/>
            <person name="Lipzen A."/>
            <person name="Lundell T."/>
            <person name="Morin E."/>
            <person name="Murat C."/>
            <person name="Sun H."/>
            <person name="Tunlid A."/>
            <person name="Henrissat B."/>
            <person name="Grigoriev I.V."/>
            <person name="Hibbett D.S."/>
            <person name="Martin F."/>
            <person name="Nordberg H.P."/>
            <person name="Cantor M.N."/>
            <person name="Hua S.X."/>
        </authorList>
    </citation>
    <scope>NUCLEOTIDE SEQUENCE [LARGE SCALE GENOMIC DNA]</scope>
    <source>
        <strain evidence="1 2">MAFF 305830</strain>
    </source>
</reference>
<name>A0A0C3AQG5_SERVB</name>
<dbReference type="Proteomes" id="UP000054097">
    <property type="component" value="Unassembled WGS sequence"/>
</dbReference>
<dbReference type="InterPro" id="IPR032675">
    <property type="entry name" value="LRR_dom_sf"/>
</dbReference>
<organism evidence="1 2">
    <name type="scientific">Serendipita vermifera MAFF 305830</name>
    <dbReference type="NCBI Taxonomy" id="933852"/>
    <lineage>
        <taxon>Eukaryota</taxon>
        <taxon>Fungi</taxon>
        <taxon>Dikarya</taxon>
        <taxon>Basidiomycota</taxon>
        <taxon>Agaricomycotina</taxon>
        <taxon>Agaricomycetes</taxon>
        <taxon>Sebacinales</taxon>
        <taxon>Serendipitaceae</taxon>
        <taxon>Serendipita</taxon>
    </lineage>
</organism>
<evidence type="ECO:0000313" key="2">
    <source>
        <dbReference type="Proteomes" id="UP000054097"/>
    </source>
</evidence>
<dbReference type="STRING" id="933852.A0A0C3AQG5"/>
<dbReference type="EMBL" id="KN824381">
    <property type="protein sequence ID" value="KIM21501.1"/>
    <property type="molecule type" value="Genomic_DNA"/>
</dbReference>
<dbReference type="OrthoDB" id="3365698at2759"/>
<reference evidence="2" key="2">
    <citation type="submission" date="2015-01" db="EMBL/GenBank/DDBJ databases">
        <title>Evolutionary Origins and Diversification of the Mycorrhizal Mutualists.</title>
        <authorList>
            <consortium name="DOE Joint Genome Institute"/>
            <consortium name="Mycorrhizal Genomics Consortium"/>
            <person name="Kohler A."/>
            <person name="Kuo A."/>
            <person name="Nagy L.G."/>
            <person name="Floudas D."/>
            <person name="Copeland A."/>
            <person name="Barry K.W."/>
            <person name="Cichocki N."/>
            <person name="Veneault-Fourrey C."/>
            <person name="LaButti K."/>
            <person name="Lindquist E.A."/>
            <person name="Lipzen A."/>
            <person name="Lundell T."/>
            <person name="Morin E."/>
            <person name="Murat C."/>
            <person name="Riley R."/>
            <person name="Ohm R."/>
            <person name="Sun H."/>
            <person name="Tunlid A."/>
            <person name="Henrissat B."/>
            <person name="Grigoriev I.V."/>
            <person name="Hibbett D.S."/>
            <person name="Martin F."/>
        </authorList>
    </citation>
    <scope>NUCLEOTIDE SEQUENCE [LARGE SCALE GENOMIC DNA]</scope>
    <source>
        <strain evidence="2">MAFF 305830</strain>
    </source>
</reference>
<sequence length="445" mass="49950">MPLLLSLRAYQRKGRLHPITRLPVEIFELIFETVVLRHTDPGLALVHATRLAAINRTWRAIALNTPRIWSNIAFSIDVTGTQAWNAYWTCIVARVKSTPATIQISDISLESDQKDLTFLSTAKSLVIESLHLGFTHHSAVPLVTELWGGNSIAVENLFVFSLFSHRSDTGIPFTTTEPVYCGDLLKSIRFKHKFSIIGAGVHIISLADVLNIPLTSLILHSVPYVSYSQIFRAFPQLEHLGLISCSVDSRTDPTTVNQLRSLELAWVGTIDWLGIVHFPCLDTLAYMGDNLFDLEKVLTSHKTITTLTINGCETQDMQPVSDAATQVSSLVIAYNNAPCLTSETIFPLLSSLTIIGVDHLQQSEFDSLVTQRCLPQPHPESKMRIGASPIREFYIEIRSLYHKRARHRRAPSPVDSKLFACARKETELSSMDYNVRLRLYWSMPK</sequence>
<gene>
    <name evidence="1" type="ORF">M408DRAFT_29523</name>
</gene>
<dbReference type="Gene3D" id="3.80.10.10">
    <property type="entry name" value="Ribonuclease Inhibitor"/>
    <property type="match status" value="1"/>
</dbReference>
<dbReference type="SUPFAM" id="SSF52058">
    <property type="entry name" value="L domain-like"/>
    <property type="match status" value="1"/>
</dbReference>
<proteinExistence type="predicted"/>
<accession>A0A0C3AQG5</accession>
<dbReference type="AlphaFoldDB" id="A0A0C3AQG5"/>
<keyword evidence="2" id="KW-1185">Reference proteome</keyword>
<dbReference type="HOGENOM" id="CLU_615628_0_0_1"/>